<keyword evidence="3" id="KW-1185">Reference proteome</keyword>
<name>A0A3N4KTT4_9PEZI</name>
<evidence type="ECO:0000313" key="3">
    <source>
        <dbReference type="Proteomes" id="UP000277580"/>
    </source>
</evidence>
<dbReference type="STRING" id="1392247.A0A3N4KTT4"/>
<organism evidence="2 3">
    <name type="scientific">Morchella conica CCBAS932</name>
    <dbReference type="NCBI Taxonomy" id="1392247"/>
    <lineage>
        <taxon>Eukaryota</taxon>
        <taxon>Fungi</taxon>
        <taxon>Dikarya</taxon>
        <taxon>Ascomycota</taxon>
        <taxon>Pezizomycotina</taxon>
        <taxon>Pezizomycetes</taxon>
        <taxon>Pezizales</taxon>
        <taxon>Morchellaceae</taxon>
        <taxon>Morchella</taxon>
    </lineage>
</organism>
<keyword evidence="1" id="KW-0812">Transmembrane</keyword>
<accession>A0A3N4KTT4</accession>
<dbReference type="Proteomes" id="UP000277580">
    <property type="component" value="Unassembled WGS sequence"/>
</dbReference>
<evidence type="ECO:0000313" key="2">
    <source>
        <dbReference type="EMBL" id="RPB13927.1"/>
    </source>
</evidence>
<dbReference type="InParanoid" id="A0A3N4KTT4"/>
<keyword evidence="1" id="KW-1133">Transmembrane helix</keyword>
<dbReference type="EMBL" id="ML119120">
    <property type="protein sequence ID" value="RPB13927.1"/>
    <property type="molecule type" value="Genomic_DNA"/>
</dbReference>
<dbReference type="AlphaFoldDB" id="A0A3N4KTT4"/>
<keyword evidence="1" id="KW-0472">Membrane</keyword>
<protein>
    <submittedName>
        <fullName evidence="2">Uncharacterized protein</fullName>
    </submittedName>
</protein>
<reference evidence="2 3" key="1">
    <citation type="journal article" date="2018" name="Nat. Ecol. Evol.">
        <title>Pezizomycetes genomes reveal the molecular basis of ectomycorrhizal truffle lifestyle.</title>
        <authorList>
            <person name="Murat C."/>
            <person name="Payen T."/>
            <person name="Noel B."/>
            <person name="Kuo A."/>
            <person name="Morin E."/>
            <person name="Chen J."/>
            <person name="Kohler A."/>
            <person name="Krizsan K."/>
            <person name="Balestrini R."/>
            <person name="Da Silva C."/>
            <person name="Montanini B."/>
            <person name="Hainaut M."/>
            <person name="Levati E."/>
            <person name="Barry K.W."/>
            <person name="Belfiori B."/>
            <person name="Cichocki N."/>
            <person name="Clum A."/>
            <person name="Dockter R.B."/>
            <person name="Fauchery L."/>
            <person name="Guy J."/>
            <person name="Iotti M."/>
            <person name="Le Tacon F."/>
            <person name="Lindquist E.A."/>
            <person name="Lipzen A."/>
            <person name="Malagnac F."/>
            <person name="Mello A."/>
            <person name="Molinier V."/>
            <person name="Miyauchi S."/>
            <person name="Poulain J."/>
            <person name="Riccioni C."/>
            <person name="Rubini A."/>
            <person name="Sitrit Y."/>
            <person name="Splivallo R."/>
            <person name="Traeger S."/>
            <person name="Wang M."/>
            <person name="Zifcakova L."/>
            <person name="Wipf D."/>
            <person name="Zambonelli A."/>
            <person name="Paolocci F."/>
            <person name="Nowrousian M."/>
            <person name="Ottonello S."/>
            <person name="Baldrian P."/>
            <person name="Spatafora J.W."/>
            <person name="Henrissat B."/>
            <person name="Nagy L.G."/>
            <person name="Aury J.M."/>
            <person name="Wincker P."/>
            <person name="Grigoriev I.V."/>
            <person name="Bonfante P."/>
            <person name="Martin F.M."/>
        </authorList>
    </citation>
    <scope>NUCLEOTIDE SEQUENCE [LARGE SCALE GENOMIC DNA]</scope>
    <source>
        <strain evidence="2 3">CCBAS932</strain>
    </source>
</reference>
<feature type="transmembrane region" description="Helical" evidence="1">
    <location>
        <begin position="81"/>
        <end position="103"/>
    </location>
</feature>
<dbReference type="OrthoDB" id="443402at2759"/>
<proteinExistence type="predicted"/>
<gene>
    <name evidence="2" type="ORF">P167DRAFT_534555</name>
</gene>
<feature type="transmembrane region" description="Helical" evidence="1">
    <location>
        <begin position="115"/>
        <end position="133"/>
    </location>
</feature>
<evidence type="ECO:0000256" key="1">
    <source>
        <dbReference type="SAM" id="Phobius"/>
    </source>
</evidence>
<sequence length="141" mass="16220">MRVSCYNKEEIPTPNHPYYEYQPKTVNVPPVPTEELEYFEGPSCIGTTSMTLDVLPKKTNGKMNLQEKYGWGLRACEALSFFRILILFLIIQAGPIAFFIYWLRKHPGDLQNASVPLFLAFALMGTFIVFPTITEVRFYDI</sequence>